<reference evidence="1" key="1">
    <citation type="submission" date="2020-11" db="EMBL/GenBank/DDBJ databases">
        <title>Whole-genome analyses of Nonomuraea sp. K274.</title>
        <authorList>
            <person name="Veyisoglu A."/>
        </authorList>
    </citation>
    <scope>NUCLEOTIDE SEQUENCE</scope>
    <source>
        <strain evidence="1">K274</strain>
    </source>
</reference>
<evidence type="ECO:0000313" key="1">
    <source>
        <dbReference type="EMBL" id="MBF8185713.1"/>
    </source>
</evidence>
<name>A0A931A5W8_9ACTN</name>
<keyword evidence="2" id="KW-1185">Reference proteome</keyword>
<sequence>MWTSSLIDRECVRQLLTSQDTDATLVFVRGDCVVLPAADVDDAHKGLVIATRDEVAAHLPAEALTDRVLDDVAHRLDNIVRDLGA</sequence>
<proteinExistence type="predicted"/>
<organism evidence="1 2">
    <name type="scientific">Nonomuraea cypriaca</name>
    <dbReference type="NCBI Taxonomy" id="1187855"/>
    <lineage>
        <taxon>Bacteria</taxon>
        <taxon>Bacillati</taxon>
        <taxon>Actinomycetota</taxon>
        <taxon>Actinomycetes</taxon>
        <taxon>Streptosporangiales</taxon>
        <taxon>Streptosporangiaceae</taxon>
        <taxon>Nonomuraea</taxon>
    </lineage>
</organism>
<evidence type="ECO:0000313" key="2">
    <source>
        <dbReference type="Proteomes" id="UP000605361"/>
    </source>
</evidence>
<dbReference type="Proteomes" id="UP000605361">
    <property type="component" value="Unassembled WGS sequence"/>
</dbReference>
<accession>A0A931A5W8</accession>
<protein>
    <submittedName>
        <fullName evidence="1">Uncharacterized protein</fullName>
    </submittedName>
</protein>
<dbReference type="EMBL" id="JADOGI010000017">
    <property type="protein sequence ID" value="MBF8185713.1"/>
    <property type="molecule type" value="Genomic_DNA"/>
</dbReference>
<gene>
    <name evidence="1" type="ORF">ITP53_08165</name>
</gene>
<dbReference type="RefSeq" id="WP_195894696.1">
    <property type="nucleotide sequence ID" value="NZ_JADOGI010000017.1"/>
</dbReference>
<dbReference type="AlphaFoldDB" id="A0A931A5W8"/>
<comment type="caution">
    <text evidence="1">The sequence shown here is derived from an EMBL/GenBank/DDBJ whole genome shotgun (WGS) entry which is preliminary data.</text>
</comment>